<sequence>MTLTLKRKDCGPCNQPDFHYVIDLDKSIKNRRPRLYEDFKFGASDVQCWTTSSSAIGSWVNDDLVKNETWYLPSKNFHHSSCDVYKFVDLARRRDKITSYVN</sequence>
<proteinExistence type="predicted"/>
<evidence type="ECO:0000313" key="1">
    <source>
        <dbReference type="EMBL" id="CAG6641955.1"/>
    </source>
</evidence>
<name>A0A8D8R2V8_9HEMI</name>
<protein>
    <submittedName>
        <fullName evidence="1">Uncharacterized protein</fullName>
    </submittedName>
</protein>
<reference evidence="1" key="1">
    <citation type="submission" date="2021-05" db="EMBL/GenBank/DDBJ databases">
        <authorList>
            <person name="Alioto T."/>
            <person name="Alioto T."/>
            <person name="Gomez Garrido J."/>
        </authorList>
    </citation>
    <scope>NUCLEOTIDE SEQUENCE</scope>
</reference>
<dbReference type="EMBL" id="HBUF01119991">
    <property type="protein sequence ID" value="CAG6641955.1"/>
    <property type="molecule type" value="Transcribed_RNA"/>
</dbReference>
<organism evidence="1">
    <name type="scientific">Cacopsylla melanoneura</name>
    <dbReference type="NCBI Taxonomy" id="428564"/>
    <lineage>
        <taxon>Eukaryota</taxon>
        <taxon>Metazoa</taxon>
        <taxon>Ecdysozoa</taxon>
        <taxon>Arthropoda</taxon>
        <taxon>Hexapoda</taxon>
        <taxon>Insecta</taxon>
        <taxon>Pterygota</taxon>
        <taxon>Neoptera</taxon>
        <taxon>Paraneoptera</taxon>
        <taxon>Hemiptera</taxon>
        <taxon>Sternorrhyncha</taxon>
        <taxon>Psylloidea</taxon>
        <taxon>Psyllidae</taxon>
        <taxon>Psyllinae</taxon>
        <taxon>Cacopsylla</taxon>
    </lineage>
</organism>
<accession>A0A8D8R2V8</accession>
<dbReference type="AlphaFoldDB" id="A0A8D8R2V8"/>